<evidence type="ECO:0000259" key="1">
    <source>
        <dbReference type="Pfam" id="PF01370"/>
    </source>
</evidence>
<dbReference type="Gene3D" id="3.40.50.720">
    <property type="entry name" value="NAD(P)-binding Rossmann-like Domain"/>
    <property type="match status" value="1"/>
</dbReference>
<keyword evidence="3" id="KW-1185">Reference proteome</keyword>
<dbReference type="Proteomes" id="UP000298058">
    <property type="component" value="Unassembled WGS sequence"/>
</dbReference>
<dbReference type="GO" id="GO:0004029">
    <property type="term" value="F:aldehyde dehydrogenase (NAD+) activity"/>
    <property type="evidence" value="ECO:0007669"/>
    <property type="project" value="TreeGrafter"/>
</dbReference>
<name>A0A4R9M228_9LEPT</name>
<dbReference type="InterPro" id="IPR036291">
    <property type="entry name" value="NAD(P)-bd_dom_sf"/>
</dbReference>
<dbReference type="RefSeq" id="WP_135759729.1">
    <property type="nucleotide sequence ID" value="NZ_RQHW01000018.1"/>
</dbReference>
<dbReference type="Pfam" id="PF01370">
    <property type="entry name" value="Epimerase"/>
    <property type="match status" value="1"/>
</dbReference>
<dbReference type="PANTHER" id="PTHR48079">
    <property type="entry name" value="PROTEIN YEEZ"/>
    <property type="match status" value="1"/>
</dbReference>
<proteinExistence type="predicted"/>
<dbReference type="InterPro" id="IPR051783">
    <property type="entry name" value="NAD(P)-dependent_oxidoreduct"/>
</dbReference>
<comment type="caution">
    <text evidence="2">The sequence shown here is derived from an EMBL/GenBank/DDBJ whole genome shotgun (WGS) entry which is preliminary data.</text>
</comment>
<evidence type="ECO:0000313" key="3">
    <source>
        <dbReference type="Proteomes" id="UP000298058"/>
    </source>
</evidence>
<organism evidence="2 3">
    <name type="scientific">Leptospira idonii</name>
    <dbReference type="NCBI Taxonomy" id="1193500"/>
    <lineage>
        <taxon>Bacteria</taxon>
        <taxon>Pseudomonadati</taxon>
        <taxon>Spirochaetota</taxon>
        <taxon>Spirochaetia</taxon>
        <taxon>Leptospirales</taxon>
        <taxon>Leptospiraceae</taxon>
        <taxon>Leptospira</taxon>
    </lineage>
</organism>
<evidence type="ECO:0000313" key="2">
    <source>
        <dbReference type="EMBL" id="TGN20011.1"/>
    </source>
</evidence>
<dbReference type="GO" id="GO:0005737">
    <property type="term" value="C:cytoplasm"/>
    <property type="evidence" value="ECO:0007669"/>
    <property type="project" value="TreeGrafter"/>
</dbReference>
<dbReference type="InterPro" id="IPR001509">
    <property type="entry name" value="Epimerase_deHydtase"/>
</dbReference>
<dbReference type="AlphaFoldDB" id="A0A4R9M228"/>
<accession>A0A4R9M228</accession>
<dbReference type="EMBL" id="RQHW01000018">
    <property type="protein sequence ID" value="TGN20011.1"/>
    <property type="molecule type" value="Genomic_DNA"/>
</dbReference>
<dbReference type="OrthoDB" id="112777at2"/>
<feature type="domain" description="NAD-dependent epimerase/dehydratase" evidence="1">
    <location>
        <begin position="4"/>
        <end position="216"/>
    </location>
</feature>
<sequence length="316" mass="34944">MEKVLVLGATGGTGKALVQELVRVGVPTIAFGRNKTSLETLREELGNPKSLELALGDVFDWERVRDVAKDADVIFQASNVPYQEMAAKSMLLAESVMKAAADGKKIVIVDGIYVYGPNPGYAVEETHPKTPNSKKGKIRLEMENLIFSERWKKAKPLIVRLPDYYGPTSQNAYLNPTLKGLVEGKPAIFIGDTKVNREYVYLPDAAKMIIEVAKKESSYGRNWHIPGKTISALEIAEIAKHITGKKGRLIPIGRITLSVLGIFDSFLKEVVEMLYLMQDPLILSGTQYEKEIGAIPFTPFPEGLKETFSFLASNKK</sequence>
<dbReference type="PANTHER" id="PTHR48079:SF6">
    <property type="entry name" value="NAD(P)-BINDING DOMAIN-CONTAINING PROTEIN-RELATED"/>
    <property type="match status" value="1"/>
</dbReference>
<reference evidence="2" key="1">
    <citation type="journal article" date="2019" name="PLoS Negl. Trop. Dis.">
        <title>Revisiting the worldwide diversity of Leptospira species in the environment.</title>
        <authorList>
            <person name="Vincent A.T."/>
            <person name="Schiettekatte O."/>
            <person name="Bourhy P."/>
            <person name="Veyrier F.J."/>
            <person name="Picardeau M."/>
        </authorList>
    </citation>
    <scope>NUCLEOTIDE SEQUENCE [LARGE SCALE GENOMIC DNA]</scope>
    <source>
        <strain evidence="2">201300427</strain>
    </source>
</reference>
<gene>
    <name evidence="2" type="ORF">EHS15_06470</name>
</gene>
<protein>
    <submittedName>
        <fullName evidence="2">SDR family NAD(P)-dependent oxidoreductase</fullName>
    </submittedName>
</protein>
<dbReference type="SUPFAM" id="SSF51735">
    <property type="entry name" value="NAD(P)-binding Rossmann-fold domains"/>
    <property type="match status" value="1"/>
</dbReference>